<comment type="caution">
    <text evidence="2">The sequence shown here is derived from an EMBL/GenBank/DDBJ whole genome shotgun (WGS) entry which is preliminary data.</text>
</comment>
<feature type="transmembrane region" description="Helical" evidence="1">
    <location>
        <begin position="35"/>
        <end position="56"/>
    </location>
</feature>
<evidence type="ECO:0000313" key="2">
    <source>
        <dbReference type="EMBL" id="TDK66464.1"/>
    </source>
</evidence>
<reference evidence="2 3" key="1">
    <citation type="submission" date="2019-03" db="EMBL/GenBank/DDBJ databases">
        <title>Sapientia aquatica gen. nov., sp. nov., isolated from a crater lake.</title>
        <authorList>
            <person name="Felfoldi T."/>
            <person name="Szabo A."/>
            <person name="Toth E."/>
            <person name="Schumann P."/>
            <person name="Keki Z."/>
            <person name="Marialigeti K."/>
            <person name="Mathe I."/>
        </authorList>
    </citation>
    <scope>NUCLEOTIDE SEQUENCE [LARGE SCALE GENOMIC DNA]</scope>
    <source>
        <strain evidence="2 3">SA-152</strain>
    </source>
</reference>
<name>A0A4R5W2H0_9BURK</name>
<dbReference type="Pfam" id="PF07301">
    <property type="entry name" value="DUF1453"/>
    <property type="match status" value="1"/>
</dbReference>
<protein>
    <submittedName>
        <fullName evidence="2">DUF1453 family protein</fullName>
    </submittedName>
</protein>
<keyword evidence="1" id="KW-1133">Transmembrane helix</keyword>
<dbReference type="InterPro" id="IPR058247">
    <property type="entry name" value="DUF1453"/>
</dbReference>
<dbReference type="OrthoDB" id="8703297at2"/>
<feature type="transmembrane region" description="Helical" evidence="1">
    <location>
        <begin position="6"/>
        <end position="23"/>
    </location>
</feature>
<proteinExistence type="predicted"/>
<keyword evidence="3" id="KW-1185">Reference proteome</keyword>
<keyword evidence="1" id="KW-0812">Transmembrane</keyword>
<evidence type="ECO:0000313" key="3">
    <source>
        <dbReference type="Proteomes" id="UP000294829"/>
    </source>
</evidence>
<organism evidence="2 3">
    <name type="scientific">Sapientia aquatica</name>
    <dbReference type="NCBI Taxonomy" id="1549640"/>
    <lineage>
        <taxon>Bacteria</taxon>
        <taxon>Pseudomonadati</taxon>
        <taxon>Pseudomonadota</taxon>
        <taxon>Betaproteobacteria</taxon>
        <taxon>Burkholderiales</taxon>
        <taxon>Oxalobacteraceae</taxon>
        <taxon>Sapientia</taxon>
    </lineage>
</organism>
<feature type="transmembrane region" description="Helical" evidence="1">
    <location>
        <begin position="102"/>
        <end position="119"/>
    </location>
</feature>
<feature type="transmembrane region" description="Helical" evidence="1">
    <location>
        <begin position="139"/>
        <end position="162"/>
    </location>
</feature>
<gene>
    <name evidence="2" type="ORF">E2I14_08315</name>
</gene>
<sequence>MALTPQTYIMFAFIPLILWRMYSRIRRMVGRQKLIAWRQNVTVCLFPLLVMLMAFVSLSNPYALLALAGGLAVGTGLGIFGHRTTKFEHTHEGLFYTPNSHLGIGLSLLLVGRILYRFIEVGMAGTGGATPPPSPIPTAPTLLLFGMLAGYYVTYAIGLIIWRRRAAKEKLVQLDS</sequence>
<keyword evidence="1" id="KW-0472">Membrane</keyword>
<dbReference type="RefSeq" id="WP_133327373.1">
    <property type="nucleotide sequence ID" value="NZ_SMYL01000003.1"/>
</dbReference>
<accession>A0A4R5W2H0</accession>
<dbReference type="Proteomes" id="UP000294829">
    <property type="component" value="Unassembled WGS sequence"/>
</dbReference>
<feature type="transmembrane region" description="Helical" evidence="1">
    <location>
        <begin position="62"/>
        <end position="81"/>
    </location>
</feature>
<dbReference type="EMBL" id="SMYL01000003">
    <property type="protein sequence ID" value="TDK66464.1"/>
    <property type="molecule type" value="Genomic_DNA"/>
</dbReference>
<evidence type="ECO:0000256" key="1">
    <source>
        <dbReference type="SAM" id="Phobius"/>
    </source>
</evidence>
<dbReference type="AlphaFoldDB" id="A0A4R5W2H0"/>